<evidence type="ECO:0000259" key="10">
    <source>
        <dbReference type="PROSITE" id="PS51330"/>
    </source>
</evidence>
<dbReference type="PROSITE" id="PS51330">
    <property type="entry name" value="DHFR_2"/>
    <property type="match status" value="1"/>
</dbReference>
<dbReference type="CDD" id="cd00209">
    <property type="entry name" value="DHFR"/>
    <property type="match status" value="1"/>
</dbReference>
<dbReference type="GO" id="GO:0050661">
    <property type="term" value="F:NADP binding"/>
    <property type="evidence" value="ECO:0007669"/>
    <property type="project" value="InterPro"/>
</dbReference>
<dbReference type="RefSeq" id="WP_141165288.1">
    <property type="nucleotide sequence ID" value="NZ_VHLH01000001.1"/>
</dbReference>
<keyword evidence="12" id="KW-1185">Reference proteome</keyword>
<organism evidence="11 12">
    <name type="scientific">Pararhizobium mangrovi</name>
    <dbReference type="NCBI Taxonomy" id="2590452"/>
    <lineage>
        <taxon>Bacteria</taxon>
        <taxon>Pseudomonadati</taxon>
        <taxon>Pseudomonadota</taxon>
        <taxon>Alphaproteobacteria</taxon>
        <taxon>Hyphomicrobiales</taxon>
        <taxon>Rhizobiaceae</taxon>
        <taxon>Rhizobium/Agrobacterium group</taxon>
        <taxon>Pararhizobium</taxon>
    </lineage>
</organism>
<evidence type="ECO:0000256" key="3">
    <source>
        <dbReference type="ARBA" id="ARBA00012856"/>
    </source>
</evidence>
<evidence type="ECO:0000256" key="8">
    <source>
        <dbReference type="PIRNR" id="PIRNR000194"/>
    </source>
</evidence>
<dbReference type="PRINTS" id="PR00070">
    <property type="entry name" value="DHFR"/>
</dbReference>
<evidence type="ECO:0000256" key="6">
    <source>
        <dbReference type="ARBA" id="ARBA00023002"/>
    </source>
</evidence>
<reference evidence="11 12" key="1">
    <citation type="submission" date="2019-06" db="EMBL/GenBank/DDBJ databases">
        <authorList>
            <person name="Li M."/>
        </authorList>
    </citation>
    <scope>NUCLEOTIDE SEQUENCE [LARGE SCALE GENOMIC DNA]</scope>
    <source>
        <strain evidence="11 12">BGMRC6574</strain>
    </source>
</reference>
<dbReference type="InterPro" id="IPR001796">
    <property type="entry name" value="DHFR_dom"/>
</dbReference>
<sequence>MQGGIRIEIVLAMAQNGVIGRDNALPWRLSADLKRFKALTMEKPLIMGRRTFESLPGILPGRPHIVLTRDADYVAEKAEVVHDFDAAVRLAAKLAREQGAEAMCVIGGRALFERAIGEADSVHLTHVQADVEGDTRMADLDLSAFDRVSETCVPADEKNEFPTRYVEYRCRLT</sequence>
<dbReference type="InterPro" id="IPR017925">
    <property type="entry name" value="DHFR_CS"/>
</dbReference>
<gene>
    <name evidence="11" type="ORF">FJU11_01410</name>
</gene>
<comment type="similarity">
    <text evidence="2 8 9">Belongs to the dihydrofolate reductase family.</text>
</comment>
<dbReference type="AlphaFoldDB" id="A0A506UI30"/>
<dbReference type="EC" id="1.5.1.3" evidence="3 8"/>
<evidence type="ECO:0000256" key="4">
    <source>
        <dbReference type="ARBA" id="ARBA00022563"/>
    </source>
</evidence>
<keyword evidence="4 8" id="KW-0554">One-carbon metabolism</keyword>
<keyword evidence="6 8" id="KW-0560">Oxidoreductase</keyword>
<dbReference type="EMBL" id="VHLH01000001">
    <property type="protein sequence ID" value="TPW32984.1"/>
    <property type="molecule type" value="Genomic_DNA"/>
</dbReference>
<evidence type="ECO:0000256" key="2">
    <source>
        <dbReference type="ARBA" id="ARBA00009539"/>
    </source>
</evidence>
<dbReference type="GO" id="GO:0005829">
    <property type="term" value="C:cytosol"/>
    <property type="evidence" value="ECO:0007669"/>
    <property type="project" value="TreeGrafter"/>
</dbReference>
<accession>A0A506UI30</accession>
<dbReference type="Proteomes" id="UP000320314">
    <property type="component" value="Unassembled WGS sequence"/>
</dbReference>
<dbReference type="PANTHER" id="PTHR48069:SF3">
    <property type="entry name" value="DIHYDROFOLATE REDUCTASE"/>
    <property type="match status" value="1"/>
</dbReference>
<evidence type="ECO:0000256" key="5">
    <source>
        <dbReference type="ARBA" id="ARBA00022857"/>
    </source>
</evidence>
<dbReference type="Pfam" id="PF00186">
    <property type="entry name" value="DHFR_1"/>
    <property type="match status" value="1"/>
</dbReference>
<dbReference type="GO" id="GO:0006730">
    <property type="term" value="P:one-carbon metabolic process"/>
    <property type="evidence" value="ECO:0007669"/>
    <property type="project" value="UniProtKB-KW"/>
</dbReference>
<comment type="caution">
    <text evidence="11">The sequence shown here is derived from an EMBL/GenBank/DDBJ whole genome shotgun (WGS) entry which is preliminary data.</text>
</comment>
<keyword evidence="5 8" id="KW-0521">NADP</keyword>
<comment type="pathway">
    <text evidence="1 8">Cofactor biosynthesis; tetrahydrofolate biosynthesis; 5,6,7,8-tetrahydrofolate from 7,8-dihydrofolate: step 1/1.</text>
</comment>
<dbReference type="InterPro" id="IPR012259">
    <property type="entry name" value="DHFR"/>
</dbReference>
<dbReference type="GO" id="GO:0046452">
    <property type="term" value="P:dihydrofolate metabolic process"/>
    <property type="evidence" value="ECO:0007669"/>
    <property type="project" value="TreeGrafter"/>
</dbReference>
<dbReference type="PANTHER" id="PTHR48069">
    <property type="entry name" value="DIHYDROFOLATE REDUCTASE"/>
    <property type="match status" value="1"/>
</dbReference>
<name>A0A506UI30_9HYPH</name>
<dbReference type="InterPro" id="IPR024072">
    <property type="entry name" value="DHFR-like_dom_sf"/>
</dbReference>
<comment type="function">
    <text evidence="7 8">Key enzyme in folate metabolism. Catalyzes an essential reaction for de novo glycine and purine synthesis, and for DNA precursor synthesis.</text>
</comment>
<dbReference type="PROSITE" id="PS00075">
    <property type="entry name" value="DHFR_1"/>
    <property type="match status" value="1"/>
</dbReference>
<dbReference type="UniPathway" id="UPA00077">
    <property type="reaction ID" value="UER00158"/>
</dbReference>
<dbReference type="OrthoDB" id="9804315at2"/>
<evidence type="ECO:0000313" key="11">
    <source>
        <dbReference type="EMBL" id="TPW32984.1"/>
    </source>
</evidence>
<dbReference type="GO" id="GO:0046654">
    <property type="term" value="P:tetrahydrofolate biosynthetic process"/>
    <property type="evidence" value="ECO:0007669"/>
    <property type="project" value="UniProtKB-UniPathway"/>
</dbReference>
<evidence type="ECO:0000313" key="12">
    <source>
        <dbReference type="Proteomes" id="UP000320314"/>
    </source>
</evidence>
<dbReference type="Gene3D" id="3.40.430.10">
    <property type="entry name" value="Dihydrofolate Reductase, subunit A"/>
    <property type="match status" value="1"/>
</dbReference>
<dbReference type="SUPFAM" id="SSF53597">
    <property type="entry name" value="Dihydrofolate reductase-like"/>
    <property type="match status" value="1"/>
</dbReference>
<protein>
    <recommendedName>
        <fullName evidence="3 8">Dihydrofolate reductase</fullName>
        <ecNumber evidence="3 8">1.5.1.3</ecNumber>
    </recommendedName>
</protein>
<feature type="domain" description="DHFR" evidence="10">
    <location>
        <begin position="6"/>
        <end position="170"/>
    </location>
</feature>
<evidence type="ECO:0000256" key="9">
    <source>
        <dbReference type="RuleBase" id="RU004474"/>
    </source>
</evidence>
<dbReference type="GO" id="GO:0004146">
    <property type="term" value="F:dihydrofolate reductase activity"/>
    <property type="evidence" value="ECO:0007669"/>
    <property type="project" value="UniProtKB-EC"/>
</dbReference>
<dbReference type="PIRSF" id="PIRSF000194">
    <property type="entry name" value="DHFR"/>
    <property type="match status" value="1"/>
</dbReference>
<evidence type="ECO:0000256" key="1">
    <source>
        <dbReference type="ARBA" id="ARBA00004903"/>
    </source>
</evidence>
<proteinExistence type="inferred from homology"/>
<comment type="catalytic activity">
    <reaction evidence="8">
        <text>(6S)-5,6,7,8-tetrahydrofolate + NADP(+) = 7,8-dihydrofolate + NADPH + H(+)</text>
        <dbReference type="Rhea" id="RHEA:15009"/>
        <dbReference type="ChEBI" id="CHEBI:15378"/>
        <dbReference type="ChEBI" id="CHEBI:57451"/>
        <dbReference type="ChEBI" id="CHEBI:57453"/>
        <dbReference type="ChEBI" id="CHEBI:57783"/>
        <dbReference type="ChEBI" id="CHEBI:58349"/>
        <dbReference type="EC" id="1.5.1.3"/>
    </reaction>
</comment>
<dbReference type="GO" id="GO:0046655">
    <property type="term" value="P:folic acid metabolic process"/>
    <property type="evidence" value="ECO:0007669"/>
    <property type="project" value="TreeGrafter"/>
</dbReference>
<evidence type="ECO:0000256" key="7">
    <source>
        <dbReference type="ARBA" id="ARBA00025067"/>
    </source>
</evidence>